<feature type="region of interest" description="Disordered" evidence="8">
    <location>
        <begin position="1063"/>
        <end position="1101"/>
    </location>
</feature>
<feature type="transmembrane region" description="Helical" evidence="9">
    <location>
        <begin position="365"/>
        <end position="385"/>
    </location>
</feature>
<name>A0A9Q0RK43_BLOTA</name>
<feature type="region of interest" description="Disordered" evidence="8">
    <location>
        <begin position="985"/>
        <end position="1008"/>
    </location>
</feature>
<dbReference type="GO" id="GO:0008504">
    <property type="term" value="F:monoamine transmembrane transporter activity"/>
    <property type="evidence" value="ECO:0007669"/>
    <property type="project" value="TreeGrafter"/>
</dbReference>
<feature type="transmembrane region" description="Helical" evidence="9">
    <location>
        <begin position="752"/>
        <end position="774"/>
    </location>
</feature>
<feature type="region of interest" description="Disordered" evidence="8">
    <location>
        <begin position="1172"/>
        <end position="1194"/>
    </location>
</feature>
<feature type="coiled-coil region" evidence="7">
    <location>
        <begin position="1926"/>
        <end position="1957"/>
    </location>
</feature>
<feature type="transmembrane region" description="Helical" evidence="9">
    <location>
        <begin position="341"/>
        <end position="359"/>
    </location>
</feature>
<feature type="region of interest" description="Disordered" evidence="8">
    <location>
        <begin position="1722"/>
        <end position="1742"/>
    </location>
</feature>
<feature type="compositionally biased region" description="Polar residues" evidence="8">
    <location>
        <begin position="987"/>
        <end position="1003"/>
    </location>
</feature>
<keyword evidence="7" id="KW-0175">Coiled coil</keyword>
<feature type="region of interest" description="Disordered" evidence="8">
    <location>
        <begin position="154"/>
        <end position="191"/>
    </location>
</feature>
<comment type="similarity">
    <text evidence="2">Belongs to the SLC29A/ENT transporter (TC 2.A.57) family.</text>
</comment>
<feature type="compositionally biased region" description="Low complexity" evidence="8">
    <location>
        <begin position="1063"/>
        <end position="1077"/>
    </location>
</feature>
<feature type="compositionally biased region" description="Polar residues" evidence="8">
    <location>
        <begin position="1777"/>
        <end position="1793"/>
    </location>
</feature>
<organism evidence="10 11">
    <name type="scientific">Blomia tropicalis</name>
    <name type="common">Mite</name>
    <dbReference type="NCBI Taxonomy" id="40697"/>
    <lineage>
        <taxon>Eukaryota</taxon>
        <taxon>Metazoa</taxon>
        <taxon>Ecdysozoa</taxon>
        <taxon>Arthropoda</taxon>
        <taxon>Chelicerata</taxon>
        <taxon>Arachnida</taxon>
        <taxon>Acari</taxon>
        <taxon>Acariformes</taxon>
        <taxon>Sarcoptiformes</taxon>
        <taxon>Astigmata</taxon>
        <taxon>Glycyphagoidea</taxon>
        <taxon>Echimyopodidae</taxon>
        <taxon>Blomia</taxon>
    </lineage>
</organism>
<dbReference type="GO" id="GO:0005886">
    <property type="term" value="C:plasma membrane"/>
    <property type="evidence" value="ECO:0007669"/>
    <property type="project" value="TreeGrafter"/>
</dbReference>
<evidence type="ECO:0008006" key="12">
    <source>
        <dbReference type="Google" id="ProtNLM"/>
    </source>
</evidence>
<accession>A0A9Q0RK43</accession>
<evidence type="ECO:0000256" key="6">
    <source>
        <dbReference type="ARBA" id="ARBA00023136"/>
    </source>
</evidence>
<feature type="compositionally biased region" description="Polar residues" evidence="8">
    <location>
        <begin position="154"/>
        <end position="172"/>
    </location>
</feature>
<dbReference type="EMBL" id="JAPWDV010000003">
    <property type="protein sequence ID" value="KAJ6217389.1"/>
    <property type="molecule type" value="Genomic_DNA"/>
</dbReference>
<sequence length="1972" mass="222853">MDSNLSRLYFMLEKYDNEQQNTQHCDGFDQNNRYDIPLNDPTVMAKCGNLKPIKLDQCETDSLLNVNDVTNSTVVKQPSIMVIELAKQRITKESIDINALPSKQAILHSNNMDPILDHGPIAATLDITSSTTIVPKHNKNIGNTTLTNNETTVRCRSSNDNTSFVSSKNNFPAQPRGPILSQDSSSNTQRGHKLDKEMNCIQPSVEVHFNPLYTISDGGGETISNPIISNAAFCNRNELTEIDQHLPSHPRMINPQFLLFGQSFPPKDEFSFIYISLVLAGIGFLLPYNSFVIASDYFQHRFPSTTIVFDMSTTYILVAFGTVFVNNIVIELIPLFWRLNIGYLLSFVIMFIVLFYEIWAKLGDYVSNLIFIGIVSVGCTIQQSSFYGYTSMLPKKYIQAVMAGESAAGIVMSANRIITKLLYPNDEQYNTCLFFVISIVVILCCALIHITILPRSNFIRYHMWLCNNRIRDGHSHNETLHHRRRRSTNVDANEAASRMMDQINENLGLVQMYDRRAEERLSNMRPSIYSTGSSLIHIDCFDTNSTDPSMNVTSSTQPETNNRIERLLRTDSTEFVLPFGIDDEELASVEREQLHQSRVDSQLDNVPLNHQNSTADTSMSDDFKSTTTVSRIVAFLAWFENLTNLLQSIRIIFRRIQRCLHLRGTSLNRIYNSLSEKLSIRRVIIGHIWPHMFTIMLVYFVTLIIFPGIESEIYSCRFNEWMPIILMACFNLFDFIGKLLSTCFYRVSNYQMLGIAFIRFLLLPAMTLCVEPRIPEPFFSNPFWPILFTCILGVTNGIFGSLPMILAPVEVQENKREIAGNLMTFSYIIGLTTGSLMSYRLHDYITNDHPPHSPDSHNWNCMPYQLHYNSNQYSISTIESTSSPKNGGTAKYPSQIEPIISTTSQPTPQLVQPPPATQSTESNLFGRIKKACSVKTKFATSSLKHSLNQNSNSTFVNVPNSSYVGLVPKKRQTDPLVEASCPKELTKSNSKTIRTSGKSFKSVNQHEPRVPIGVPLTIQTSAQPSSNGTFVSGPVITGAVTKSPATGTNCSPSKQLLNSIFSTTSSNNTKSTKQLSSPSVQTRSKSCNKDNQHEKHSKQRPQMLLVQLQSPKEVSHLLNVTSEPHTPIDDSTEENSTKLRQSISHDSLLNVKHCKKKDTTSVISDMNPIMSTTSNNLHNGSLNSGQKDSTSSGVTINPLNENQLTGEGTDMVELTCSPTNTDHHRQQASNSCNNLPTLLATTPTTNTGSQLSTSTTLLANSIVESGTCSHGQVCIDSRIVGCDDLHDPNSKILDKTSKCLCSTTSNSLDNTATTSTLKKLYNNILGSSPQGGTISSNKSAFVLESNNVILNNHPSYQTQRKHSQHSYNSFPSYDASHLPPIYMNHNTLNLNNNLNNDIANAFNSKLYHKTFTLSHKMRRSISKDSIDEKHYWIDQHQMAAPIVADKQQQFDDYLKTNALLNNFNNMLVKNTKQRKSFKSVKHKPEQSVLQDSTKLFENSENPDQANNEDDYILQSSENMNESKIKAKVNIINQLDKENMSSNEINCLKTKNDVENVYNFETDNNEILSDTTAIKDELIYQNDEENSSILSPQDECKSRNLTRHNSSRLSTNNEKYSYINSSVDDRSKNGNIIPKSKFITELNSANRFEVFCTNNQIRDANLKNHQNHQYNNIHQYIVQIRSEKQDLQNKLVVLVQNADIKRNEIERLQKELKQLKEKYRNKKQKLLSKGSTETDNVEESETVNKFEQLEIHTQPELETDNGSFEVEGEMAEEKPDITSATSSSDLQTFDSQPGPSGLCPPISISNSSFEWDKQSSSSISELSVANLQDRINQMEETHYSTSEELQATLQELNDMHEQVSELRLINEQLELDKSFLLETLCTQSKELETCSAKLEQIQKLLFQQYENVDSTNENKDKLNPSERELQLALLLKNCEAEKLEAEQKRNELFQIVEDIRKKNEIFDQERFELYEKF</sequence>
<comment type="subcellular location">
    <subcellularLocation>
        <location evidence="1">Membrane</location>
        <topology evidence="1">Multi-pass membrane protein</topology>
    </subcellularLocation>
</comment>
<keyword evidence="4 9" id="KW-0812">Transmembrane</keyword>
<keyword evidence="3" id="KW-0813">Transport</keyword>
<feature type="compositionally biased region" description="Low complexity" evidence="8">
    <location>
        <begin position="1172"/>
        <end position="1185"/>
    </location>
</feature>
<feature type="transmembrane region" description="Helical" evidence="9">
    <location>
        <begin position="314"/>
        <end position="334"/>
    </location>
</feature>
<protein>
    <recommendedName>
        <fullName evidence="12">Equilibrative nucleoside transporter 4</fullName>
    </recommendedName>
</protein>
<feature type="transmembrane region" description="Helical" evidence="9">
    <location>
        <begin position="688"/>
        <end position="709"/>
    </location>
</feature>
<feature type="transmembrane region" description="Helical" evidence="9">
    <location>
        <begin position="721"/>
        <end position="740"/>
    </location>
</feature>
<evidence type="ECO:0000256" key="2">
    <source>
        <dbReference type="ARBA" id="ARBA00007965"/>
    </source>
</evidence>
<dbReference type="Pfam" id="PF01733">
    <property type="entry name" value="Nucleoside_tran"/>
    <property type="match status" value="2"/>
</dbReference>
<dbReference type="SUPFAM" id="SSF103473">
    <property type="entry name" value="MFS general substrate transporter"/>
    <property type="match status" value="1"/>
</dbReference>
<evidence type="ECO:0000256" key="9">
    <source>
        <dbReference type="SAM" id="Phobius"/>
    </source>
</evidence>
<gene>
    <name evidence="10" type="ORF">RDWZM_008546</name>
</gene>
<dbReference type="GO" id="GO:0005337">
    <property type="term" value="F:nucleoside transmembrane transporter activity"/>
    <property type="evidence" value="ECO:0007669"/>
    <property type="project" value="InterPro"/>
</dbReference>
<dbReference type="CDD" id="cd06174">
    <property type="entry name" value="MFS"/>
    <property type="match status" value="1"/>
</dbReference>
<keyword evidence="5 9" id="KW-1133">Transmembrane helix</keyword>
<evidence type="ECO:0000313" key="10">
    <source>
        <dbReference type="EMBL" id="KAJ6217389.1"/>
    </source>
</evidence>
<comment type="caution">
    <text evidence="10">The sequence shown here is derived from an EMBL/GenBank/DDBJ whole genome shotgun (WGS) entry which is preliminary data.</text>
</comment>
<feature type="transmembrane region" description="Helical" evidence="9">
    <location>
        <begin position="818"/>
        <end position="839"/>
    </location>
</feature>
<dbReference type="PANTHER" id="PTHR10332">
    <property type="entry name" value="EQUILIBRATIVE NUCLEOSIDE TRANSPORTER"/>
    <property type="match status" value="1"/>
</dbReference>
<dbReference type="Proteomes" id="UP001142055">
    <property type="component" value="Chromosome 3"/>
</dbReference>
<evidence type="ECO:0000256" key="8">
    <source>
        <dbReference type="SAM" id="MobiDB-lite"/>
    </source>
</evidence>
<reference evidence="10" key="1">
    <citation type="submission" date="2022-12" db="EMBL/GenBank/DDBJ databases">
        <title>Genome assemblies of Blomia tropicalis.</title>
        <authorList>
            <person name="Cui Y."/>
        </authorList>
    </citation>
    <scope>NUCLEOTIDE SEQUENCE</scope>
    <source>
        <tissue evidence="10">Adult mites</tissue>
    </source>
</reference>
<feature type="transmembrane region" description="Helical" evidence="9">
    <location>
        <begin position="433"/>
        <end position="453"/>
    </location>
</feature>
<evidence type="ECO:0000313" key="11">
    <source>
        <dbReference type="Proteomes" id="UP001142055"/>
    </source>
</evidence>
<feature type="transmembrane region" description="Helical" evidence="9">
    <location>
        <begin position="272"/>
        <end position="294"/>
    </location>
</feature>
<evidence type="ECO:0000256" key="5">
    <source>
        <dbReference type="ARBA" id="ARBA00022989"/>
    </source>
</evidence>
<evidence type="ECO:0000256" key="1">
    <source>
        <dbReference type="ARBA" id="ARBA00004141"/>
    </source>
</evidence>
<feature type="coiled-coil region" evidence="7">
    <location>
        <begin position="1823"/>
        <end position="1871"/>
    </location>
</feature>
<dbReference type="InterPro" id="IPR036259">
    <property type="entry name" value="MFS_trans_sf"/>
</dbReference>
<dbReference type="PANTHER" id="PTHR10332:SF10">
    <property type="entry name" value="EQUILIBRATIVE NUCLEOSIDE TRANSPORTER 4"/>
    <property type="match status" value="1"/>
</dbReference>
<evidence type="ECO:0000256" key="4">
    <source>
        <dbReference type="ARBA" id="ARBA00022692"/>
    </source>
</evidence>
<feature type="non-terminal residue" evidence="10">
    <location>
        <position position="1972"/>
    </location>
</feature>
<keyword evidence="11" id="KW-1185">Reference proteome</keyword>
<proteinExistence type="inferred from homology"/>
<evidence type="ECO:0000256" key="7">
    <source>
        <dbReference type="SAM" id="Coils"/>
    </source>
</evidence>
<keyword evidence="6 9" id="KW-0472">Membrane</keyword>
<feature type="region of interest" description="Disordered" evidence="8">
    <location>
        <begin position="1768"/>
        <end position="1795"/>
    </location>
</feature>
<feature type="transmembrane region" description="Helical" evidence="9">
    <location>
        <begin position="786"/>
        <end position="806"/>
    </location>
</feature>
<dbReference type="InterPro" id="IPR002259">
    <property type="entry name" value="Eqnu_transpt"/>
</dbReference>
<evidence type="ECO:0000256" key="3">
    <source>
        <dbReference type="ARBA" id="ARBA00022448"/>
    </source>
</evidence>